<evidence type="ECO:0000313" key="4">
    <source>
        <dbReference type="Proteomes" id="UP000246569"/>
    </source>
</evidence>
<protein>
    <submittedName>
        <fullName evidence="3">Putative secreted protein with PEP-CTERM sorting signal</fullName>
    </submittedName>
</protein>
<feature type="domain" description="Ice-binding protein C-terminal" evidence="2">
    <location>
        <begin position="197"/>
        <end position="221"/>
    </location>
</feature>
<dbReference type="OrthoDB" id="9791170at2"/>
<evidence type="ECO:0000256" key="1">
    <source>
        <dbReference type="SAM" id="SignalP"/>
    </source>
</evidence>
<dbReference type="NCBIfam" id="NF038127">
    <property type="entry name" value="FDP_fam"/>
    <property type="match status" value="1"/>
</dbReference>
<keyword evidence="1" id="KW-0732">Signal</keyword>
<accession>A0A317MXI4</accession>
<comment type="caution">
    <text evidence="3">The sequence shown here is derived from an EMBL/GenBank/DDBJ whole genome shotgun (WGS) entry which is preliminary data.</text>
</comment>
<evidence type="ECO:0000313" key="3">
    <source>
        <dbReference type="EMBL" id="PWV64409.1"/>
    </source>
</evidence>
<dbReference type="InterPro" id="IPR013424">
    <property type="entry name" value="Ice-binding_C"/>
</dbReference>
<dbReference type="EMBL" id="QGTJ01000002">
    <property type="protein sequence ID" value="PWV64409.1"/>
    <property type="molecule type" value="Genomic_DNA"/>
</dbReference>
<dbReference type="Pfam" id="PF07589">
    <property type="entry name" value="PEP-CTERM"/>
    <property type="match status" value="1"/>
</dbReference>
<feature type="chain" id="PRO_5016419910" evidence="1">
    <location>
        <begin position="28"/>
        <end position="229"/>
    </location>
</feature>
<dbReference type="Gene3D" id="2.60.120.380">
    <property type="match status" value="1"/>
</dbReference>
<reference evidence="3 4" key="1">
    <citation type="submission" date="2018-05" db="EMBL/GenBank/DDBJ databases">
        <title>Genomic Encyclopedia of Type Strains, Phase IV (KMG-IV): sequencing the most valuable type-strain genomes for metagenomic binning, comparative biology and taxonomic classification.</title>
        <authorList>
            <person name="Goeker M."/>
        </authorList>
    </citation>
    <scope>NUCLEOTIDE SEQUENCE [LARGE SCALE GENOMIC DNA]</scope>
    <source>
        <strain evidence="3 4">DSM 23606</strain>
    </source>
</reference>
<feature type="signal peptide" evidence="1">
    <location>
        <begin position="1"/>
        <end position="27"/>
    </location>
</feature>
<name>A0A317MXI4_9GAMM</name>
<dbReference type="NCBIfam" id="TIGR02595">
    <property type="entry name" value="PEP_CTERM"/>
    <property type="match status" value="1"/>
</dbReference>
<evidence type="ECO:0000259" key="2">
    <source>
        <dbReference type="Pfam" id="PF07589"/>
    </source>
</evidence>
<dbReference type="RefSeq" id="WP_110017079.1">
    <property type="nucleotide sequence ID" value="NZ_QGTJ01000002.1"/>
</dbReference>
<sequence>MNQHSFQCVTRTAAAALLALVAGSAAAFPATEIGDAGQSLADAQVISGSGPVESISGTLGSGTDVDLYKIHVADPTQFFVSAVSNPGIDGMLFLFDASGRGVVMRDDTANVNANFGALTSAFVVTPGDYYLAISVFDITPSNVDGLLFPDTRLVDSGLEYGPTGPGGALPFSSWVAASGGSQPATGDYVLTLRGVSAVPEPGISMLLGVGLAGLMTSLRRRSPAGEKAA</sequence>
<dbReference type="AlphaFoldDB" id="A0A317MXI4"/>
<dbReference type="Proteomes" id="UP000246569">
    <property type="component" value="Unassembled WGS sequence"/>
</dbReference>
<gene>
    <name evidence="3" type="ORF">C7443_10258</name>
</gene>
<proteinExistence type="predicted"/>
<organism evidence="3 4">
    <name type="scientific">Plasticicumulans acidivorans</name>
    <dbReference type="NCBI Taxonomy" id="886464"/>
    <lineage>
        <taxon>Bacteria</taxon>
        <taxon>Pseudomonadati</taxon>
        <taxon>Pseudomonadota</taxon>
        <taxon>Gammaproteobacteria</taxon>
        <taxon>Candidatus Competibacteraceae</taxon>
        <taxon>Plasticicumulans</taxon>
    </lineage>
</organism>
<keyword evidence="4" id="KW-1185">Reference proteome</keyword>